<sequence length="38" mass="4427">MVLDVLLCIFFPEHIQLKILKGRLISLYIFYSTTLVGE</sequence>
<dbReference type="Proteomes" id="UP000018419">
    <property type="component" value="Unassembled WGS sequence"/>
</dbReference>
<comment type="caution">
    <text evidence="1">The sequence shown here is derived from an EMBL/GenBank/DDBJ whole genome shotgun (WGS) entry which is preliminary data.</text>
</comment>
<proteinExistence type="predicted"/>
<dbReference type="EMBL" id="ACVR01000037">
    <property type="protein sequence ID" value="EET82490.1"/>
    <property type="molecule type" value="Genomic_DNA"/>
</dbReference>
<gene>
    <name evidence="1" type="ORF">ACIRA0001_2800</name>
</gene>
<reference evidence="1 2" key="1">
    <citation type="submission" date="2009-07" db="EMBL/GenBank/DDBJ databases">
        <authorList>
            <person name="Madupu R."/>
            <person name="Durkin A.S."/>
            <person name="Torralba M."/>
            <person name="Methe B."/>
            <person name="Sutton G.G."/>
            <person name="Strausberg R.L."/>
            <person name="Nelson K.E."/>
        </authorList>
    </citation>
    <scope>NUCLEOTIDE SEQUENCE [LARGE SCALE GENOMIC DNA]</scope>
    <source>
        <strain evidence="1 2">SK82</strain>
    </source>
</reference>
<evidence type="ECO:0000313" key="2">
    <source>
        <dbReference type="Proteomes" id="UP000018419"/>
    </source>
</evidence>
<evidence type="ECO:0000313" key="1">
    <source>
        <dbReference type="EMBL" id="EET82490.1"/>
    </source>
</evidence>
<protein>
    <submittedName>
        <fullName evidence="1">Uncharacterized protein</fullName>
    </submittedName>
</protein>
<name>A0ABP2GMP8_ACIRA</name>
<keyword evidence="2" id="KW-1185">Reference proteome</keyword>
<organism evidence="1 2">
    <name type="scientific">Acinetobacter radioresistens SK82</name>
    <dbReference type="NCBI Taxonomy" id="596318"/>
    <lineage>
        <taxon>Bacteria</taxon>
        <taxon>Pseudomonadati</taxon>
        <taxon>Pseudomonadota</taxon>
        <taxon>Gammaproteobacteria</taxon>
        <taxon>Moraxellales</taxon>
        <taxon>Moraxellaceae</taxon>
        <taxon>Acinetobacter</taxon>
    </lineage>
</organism>
<accession>A0ABP2GMP8</accession>